<dbReference type="Proteomes" id="UP000187455">
    <property type="component" value="Unassembled WGS sequence"/>
</dbReference>
<gene>
    <name evidence="1" type="ORF">AYI68_g4115</name>
</gene>
<reference evidence="1 2" key="1">
    <citation type="journal article" date="2016" name="Mol. Biol. Evol.">
        <title>Genome-Wide Survey of Gut Fungi (Harpellales) Reveals the First Horizontally Transferred Ubiquitin Gene from a Mosquito Host.</title>
        <authorList>
            <person name="Wang Y."/>
            <person name="White M.M."/>
            <person name="Kvist S."/>
            <person name="Moncalvo J.M."/>
        </authorList>
    </citation>
    <scope>NUCLEOTIDE SEQUENCE [LARGE SCALE GENOMIC DNA]</scope>
    <source>
        <strain evidence="1 2">ALG-7-W6</strain>
    </source>
</reference>
<dbReference type="EMBL" id="LSSL01002169">
    <property type="protein sequence ID" value="OLY81774.1"/>
    <property type="molecule type" value="Genomic_DNA"/>
</dbReference>
<evidence type="ECO:0000313" key="1">
    <source>
        <dbReference type="EMBL" id="OLY81774.1"/>
    </source>
</evidence>
<name>A0A1R0GXZ0_9FUNG</name>
<protein>
    <submittedName>
        <fullName evidence="1">Uncharacterized protein</fullName>
    </submittedName>
</protein>
<sequence length="79" mass="8631">MFRLPPKEFSNYPQPGFIEIRKLVFYSERIGAVAGRSGRSPFAFSQCIGGQVSGQGTAAEDSSSFLFRRFFGPPSTGGF</sequence>
<dbReference type="AlphaFoldDB" id="A0A1R0GXZ0"/>
<accession>A0A1R0GXZ0</accession>
<keyword evidence="2" id="KW-1185">Reference proteome</keyword>
<organism evidence="1 2">
    <name type="scientific">Smittium mucronatum</name>
    <dbReference type="NCBI Taxonomy" id="133383"/>
    <lineage>
        <taxon>Eukaryota</taxon>
        <taxon>Fungi</taxon>
        <taxon>Fungi incertae sedis</taxon>
        <taxon>Zoopagomycota</taxon>
        <taxon>Kickxellomycotina</taxon>
        <taxon>Harpellomycetes</taxon>
        <taxon>Harpellales</taxon>
        <taxon>Legeriomycetaceae</taxon>
        <taxon>Smittium</taxon>
    </lineage>
</organism>
<proteinExistence type="predicted"/>
<comment type="caution">
    <text evidence="1">The sequence shown here is derived from an EMBL/GenBank/DDBJ whole genome shotgun (WGS) entry which is preliminary data.</text>
</comment>
<evidence type="ECO:0000313" key="2">
    <source>
        <dbReference type="Proteomes" id="UP000187455"/>
    </source>
</evidence>